<dbReference type="PANTHER" id="PTHR20905:SF1">
    <property type="entry name" value="AT07410P-RELATED"/>
    <property type="match status" value="1"/>
</dbReference>
<organism evidence="2">
    <name type="scientific">Naegleria gruberi</name>
    <name type="common">Amoeba</name>
    <dbReference type="NCBI Taxonomy" id="5762"/>
    <lineage>
        <taxon>Eukaryota</taxon>
        <taxon>Discoba</taxon>
        <taxon>Heterolobosea</taxon>
        <taxon>Tetramitia</taxon>
        <taxon>Eutetramitia</taxon>
        <taxon>Vahlkampfiidae</taxon>
        <taxon>Naegleria</taxon>
    </lineage>
</organism>
<dbReference type="Gene3D" id="3.40.630.30">
    <property type="match status" value="1"/>
</dbReference>
<sequence length="246" mass="27451">MSSGSSSCSSCAHLDFKLLTSEYVTQAAVLATQTFSSGEPLSKALKFSPLDIYYFMEHYAKIAARDGLGAVAVDRKSNMVVAAIIGEDLVKGAKEGAKEIEDHYSVDAPLFKVFGLLDHLHEKYWELNTNQSKEAFYVPENISKVLHIYVGASYEFARRGGVSFELSKFLLRSVRERGYTMALSEATSAYSQGLRRKLGFESKASISYSDEETQKKFPFTALIEEPHKSVEMMWCMDLNSNSIINN</sequence>
<protein>
    <submittedName>
        <fullName evidence="1">Predicted protein</fullName>
    </submittedName>
</protein>
<gene>
    <name evidence="1" type="ORF">NAEGRDRAFT_69496</name>
</gene>
<evidence type="ECO:0000313" key="1">
    <source>
        <dbReference type="EMBL" id="EFC42644.1"/>
    </source>
</evidence>
<dbReference type="KEGG" id="ngr:NAEGRDRAFT_69496"/>
<dbReference type="PANTHER" id="PTHR20905">
    <property type="entry name" value="N-ACETYLTRANSFERASE-RELATED"/>
    <property type="match status" value="1"/>
</dbReference>
<dbReference type="VEuPathDB" id="AmoebaDB:NAEGRDRAFT_69496"/>
<dbReference type="InParanoid" id="D2VKS5"/>
<dbReference type="EMBL" id="GG738878">
    <property type="protein sequence ID" value="EFC42644.1"/>
    <property type="molecule type" value="Genomic_DNA"/>
</dbReference>
<reference evidence="1 2" key="1">
    <citation type="journal article" date="2010" name="Cell">
        <title>The genome of Naegleria gruberi illuminates early eukaryotic versatility.</title>
        <authorList>
            <person name="Fritz-Laylin L.K."/>
            <person name="Prochnik S.E."/>
            <person name="Ginger M.L."/>
            <person name="Dacks J.B."/>
            <person name="Carpenter M.L."/>
            <person name="Field M.C."/>
            <person name="Kuo A."/>
            <person name="Paredez A."/>
            <person name="Chapman J."/>
            <person name="Pham J."/>
            <person name="Shu S."/>
            <person name="Neupane R."/>
            <person name="Cipriano M."/>
            <person name="Mancuso J."/>
            <person name="Tu H."/>
            <person name="Salamov A."/>
            <person name="Lindquist E."/>
            <person name="Shapiro H."/>
            <person name="Lucas S."/>
            <person name="Grigoriev I.V."/>
            <person name="Cande W.Z."/>
            <person name="Fulton C."/>
            <person name="Rokhsar D.S."/>
            <person name="Dawson S.C."/>
        </authorList>
    </citation>
    <scope>NUCLEOTIDE SEQUENCE [LARGE SCALE GENOMIC DNA]</scope>
    <source>
        <strain evidence="1 2">NEG-M</strain>
    </source>
</reference>
<dbReference type="RefSeq" id="XP_002675388.1">
    <property type="nucleotide sequence ID" value="XM_002675342.1"/>
</dbReference>
<dbReference type="OrthoDB" id="2115692at2759"/>
<name>D2VKS5_NAEGR</name>
<proteinExistence type="predicted"/>
<dbReference type="GeneID" id="8852826"/>
<evidence type="ECO:0000313" key="2">
    <source>
        <dbReference type="Proteomes" id="UP000006671"/>
    </source>
</evidence>
<accession>D2VKS5</accession>
<dbReference type="Proteomes" id="UP000006671">
    <property type="component" value="Unassembled WGS sequence"/>
</dbReference>
<keyword evidence="2" id="KW-1185">Reference proteome</keyword>
<dbReference type="GO" id="GO:0008080">
    <property type="term" value="F:N-acetyltransferase activity"/>
    <property type="evidence" value="ECO:0007669"/>
    <property type="project" value="TreeGrafter"/>
</dbReference>
<dbReference type="AlphaFoldDB" id="D2VKS5"/>